<evidence type="ECO:0000313" key="3">
    <source>
        <dbReference type="Proteomes" id="UP000240042"/>
    </source>
</evidence>
<evidence type="ECO:0000259" key="1">
    <source>
        <dbReference type="Pfam" id="PF02470"/>
    </source>
</evidence>
<dbReference type="InterPro" id="IPR052336">
    <property type="entry name" value="MlaD_Phospholipid_Transporter"/>
</dbReference>
<dbReference type="OrthoDB" id="9771725at2"/>
<accession>A0A1I1DW67</accession>
<dbReference type="PANTHER" id="PTHR33371:SF4">
    <property type="entry name" value="INTERMEMBRANE PHOSPHOLIPID TRANSPORT SYSTEM BINDING PROTEIN MLAD"/>
    <property type="match status" value="1"/>
</dbReference>
<dbReference type="InterPro" id="IPR003399">
    <property type="entry name" value="Mce/MlaD"/>
</dbReference>
<reference evidence="3" key="1">
    <citation type="submission" date="2016-10" db="EMBL/GenBank/DDBJ databases">
        <authorList>
            <person name="Varghese N."/>
            <person name="Submissions S."/>
        </authorList>
    </citation>
    <scope>NUCLEOTIDE SEQUENCE [LARGE SCALE GENOMIC DNA]</scope>
    <source>
        <strain evidence="3">ATCC 43811</strain>
    </source>
</reference>
<protein>
    <submittedName>
        <fullName evidence="2">MlaD protein</fullName>
    </submittedName>
</protein>
<dbReference type="EMBL" id="FOKY01000004">
    <property type="protein sequence ID" value="SFB78646.1"/>
    <property type="molecule type" value="Genomic_DNA"/>
</dbReference>
<name>A0A1I1DW67_BREAD</name>
<dbReference type="Proteomes" id="UP000240042">
    <property type="component" value="Unassembled WGS sequence"/>
</dbReference>
<dbReference type="RefSeq" id="WP_092318863.1">
    <property type="nucleotide sequence ID" value="NZ_FOKY01000004.1"/>
</dbReference>
<gene>
    <name evidence="2" type="ORF">SAMN02745150_00798</name>
</gene>
<organism evidence="2 3">
    <name type="scientific">Brevinema andersonii</name>
    <dbReference type="NCBI Taxonomy" id="34097"/>
    <lineage>
        <taxon>Bacteria</taxon>
        <taxon>Pseudomonadati</taxon>
        <taxon>Spirochaetota</taxon>
        <taxon>Spirochaetia</taxon>
        <taxon>Brevinematales</taxon>
        <taxon>Brevinemataceae</taxon>
        <taxon>Brevinema</taxon>
    </lineage>
</organism>
<sequence>MATIKREKPNYTAIGAFLFIGLALILVGVVFADKLVYKIKGGYPLYVTFNNVDGLLVGSKLKIGSGKEIGQVDKIDVDGSTLILTLVVEKKYKINQDANFQIFSSSLVGGKFIEVVNYTGKSPHLEAETTIKGIDPFSINQVFSMLGSFMSGDSADGLGSNVNGIFSSISTTANTIARMVEDNQTNVDVAMENLASASVKLNSLAYSLDRKLNLLSDKDFDKIIKDLESSLSELSVFIKAVNAADAPLSVLKDPAINHSIRTIVTNLEDTTERVKKKPSLLFRG</sequence>
<evidence type="ECO:0000313" key="2">
    <source>
        <dbReference type="EMBL" id="SFB78646.1"/>
    </source>
</evidence>
<proteinExistence type="predicted"/>
<dbReference type="Pfam" id="PF02470">
    <property type="entry name" value="MlaD"/>
    <property type="match status" value="1"/>
</dbReference>
<feature type="domain" description="Mce/MlaD" evidence="1">
    <location>
        <begin position="42"/>
        <end position="116"/>
    </location>
</feature>
<dbReference type="PANTHER" id="PTHR33371">
    <property type="entry name" value="INTERMEMBRANE PHOSPHOLIPID TRANSPORT SYSTEM BINDING PROTEIN MLAD-RELATED"/>
    <property type="match status" value="1"/>
</dbReference>
<dbReference type="AlphaFoldDB" id="A0A1I1DW67"/>
<keyword evidence="3" id="KW-1185">Reference proteome</keyword>
<dbReference type="STRING" id="34097.SAMN02745150_00798"/>